<dbReference type="AlphaFoldDB" id="A0AAV6I0K9"/>
<dbReference type="Pfam" id="PF08646">
    <property type="entry name" value="Rep_fac-A_C"/>
    <property type="match status" value="1"/>
</dbReference>
<evidence type="ECO:0000313" key="3">
    <source>
        <dbReference type="EMBL" id="KAG5522203.1"/>
    </source>
</evidence>
<feature type="region of interest" description="Disordered" evidence="1">
    <location>
        <begin position="164"/>
        <end position="186"/>
    </location>
</feature>
<comment type="caution">
    <text evidence="3">The sequence shown here is derived from an EMBL/GenBank/DDBJ whole genome shotgun (WGS) entry which is preliminary data.</text>
</comment>
<accession>A0AAV6I0K9</accession>
<sequence>MSTQGIAKVTDFAQSFYYLACSICKRATNAYGNGDFWCNYCAKKVPALTKIKFNIQITDETGSIEAAVFSEVAAKAYSITQADAIDVRISHFIHTKLKHSTFKKRNLTNCSMQGKLALPVLHKLGDPRKCIMTLKVYMHNYAGRSEIKFNAHSMSAEDLPKPTNRFEELLALPPNAPNKKEQERRA</sequence>
<keyword evidence="4" id="KW-1185">Reference proteome</keyword>
<protein>
    <recommendedName>
        <fullName evidence="2">Replication factor A C-terminal domain-containing protein</fullName>
    </recommendedName>
</protein>
<dbReference type="Gene3D" id="2.40.50.140">
    <property type="entry name" value="Nucleic acid-binding proteins"/>
    <property type="match status" value="1"/>
</dbReference>
<organism evidence="3 4">
    <name type="scientific">Rhododendron griersonianum</name>
    <dbReference type="NCBI Taxonomy" id="479676"/>
    <lineage>
        <taxon>Eukaryota</taxon>
        <taxon>Viridiplantae</taxon>
        <taxon>Streptophyta</taxon>
        <taxon>Embryophyta</taxon>
        <taxon>Tracheophyta</taxon>
        <taxon>Spermatophyta</taxon>
        <taxon>Magnoliopsida</taxon>
        <taxon>eudicotyledons</taxon>
        <taxon>Gunneridae</taxon>
        <taxon>Pentapetalae</taxon>
        <taxon>asterids</taxon>
        <taxon>Ericales</taxon>
        <taxon>Ericaceae</taxon>
        <taxon>Ericoideae</taxon>
        <taxon>Rhodoreae</taxon>
        <taxon>Rhododendron</taxon>
    </lineage>
</organism>
<evidence type="ECO:0000313" key="4">
    <source>
        <dbReference type="Proteomes" id="UP000823749"/>
    </source>
</evidence>
<feature type="domain" description="Replication factor A C-terminal" evidence="2">
    <location>
        <begin position="14"/>
        <end position="88"/>
    </location>
</feature>
<reference evidence="3" key="1">
    <citation type="submission" date="2020-08" db="EMBL/GenBank/DDBJ databases">
        <title>Plant Genome Project.</title>
        <authorList>
            <person name="Zhang R.-G."/>
        </authorList>
    </citation>
    <scope>NUCLEOTIDE SEQUENCE</scope>
    <source>
        <strain evidence="3">WSP0</strain>
        <tissue evidence="3">Leaf</tissue>
    </source>
</reference>
<dbReference type="Proteomes" id="UP000823749">
    <property type="component" value="Chromosome 12"/>
</dbReference>
<dbReference type="InterPro" id="IPR013955">
    <property type="entry name" value="Rep_factor-A_C"/>
</dbReference>
<gene>
    <name evidence="3" type="ORF">RHGRI_034398</name>
</gene>
<dbReference type="SUPFAM" id="SSF50249">
    <property type="entry name" value="Nucleic acid-binding proteins"/>
    <property type="match status" value="1"/>
</dbReference>
<dbReference type="EMBL" id="JACTNZ010000012">
    <property type="protein sequence ID" value="KAG5522203.1"/>
    <property type="molecule type" value="Genomic_DNA"/>
</dbReference>
<proteinExistence type="predicted"/>
<evidence type="ECO:0000256" key="1">
    <source>
        <dbReference type="SAM" id="MobiDB-lite"/>
    </source>
</evidence>
<evidence type="ECO:0000259" key="2">
    <source>
        <dbReference type="Pfam" id="PF08646"/>
    </source>
</evidence>
<dbReference type="InterPro" id="IPR012340">
    <property type="entry name" value="NA-bd_OB-fold"/>
</dbReference>
<name>A0AAV6I0K9_9ERIC</name>